<dbReference type="GO" id="GO:0005737">
    <property type="term" value="C:cytoplasm"/>
    <property type="evidence" value="ECO:0007669"/>
    <property type="project" value="UniProtKB-SubCell"/>
</dbReference>
<feature type="domain" description="tRNA(Ile)-lysidine/2-thiocytidine synthase N-terminal" evidence="7">
    <location>
        <begin position="24"/>
        <end position="207"/>
    </location>
</feature>
<evidence type="ECO:0000256" key="2">
    <source>
        <dbReference type="ARBA" id="ARBA00022694"/>
    </source>
</evidence>
<dbReference type="Pfam" id="PF01171">
    <property type="entry name" value="ATP_bind_3"/>
    <property type="match status" value="1"/>
</dbReference>
<dbReference type="HAMAP" id="MF_01161">
    <property type="entry name" value="tRNA_Ile_lys_synt"/>
    <property type="match status" value="1"/>
</dbReference>
<comment type="catalytic activity">
    <reaction evidence="5 6">
        <text>cytidine(34) in tRNA(Ile2) + L-lysine + ATP = lysidine(34) in tRNA(Ile2) + AMP + diphosphate + H(+)</text>
        <dbReference type="Rhea" id="RHEA:43744"/>
        <dbReference type="Rhea" id="RHEA-COMP:10625"/>
        <dbReference type="Rhea" id="RHEA-COMP:10670"/>
        <dbReference type="ChEBI" id="CHEBI:15378"/>
        <dbReference type="ChEBI" id="CHEBI:30616"/>
        <dbReference type="ChEBI" id="CHEBI:32551"/>
        <dbReference type="ChEBI" id="CHEBI:33019"/>
        <dbReference type="ChEBI" id="CHEBI:82748"/>
        <dbReference type="ChEBI" id="CHEBI:83665"/>
        <dbReference type="ChEBI" id="CHEBI:456215"/>
        <dbReference type="EC" id="6.3.4.19"/>
    </reaction>
</comment>
<dbReference type="InterPro" id="IPR011063">
    <property type="entry name" value="TilS/TtcA_N"/>
</dbReference>
<dbReference type="InterPro" id="IPR012795">
    <property type="entry name" value="tRNA_Ile_lys_synt_N"/>
</dbReference>
<dbReference type="InterPro" id="IPR014729">
    <property type="entry name" value="Rossmann-like_a/b/a_fold"/>
</dbReference>
<evidence type="ECO:0000313" key="10">
    <source>
        <dbReference type="Proteomes" id="UP000228947"/>
    </source>
</evidence>
<dbReference type="GO" id="GO:0032267">
    <property type="term" value="F:tRNA(Ile)-lysidine synthase activity"/>
    <property type="evidence" value="ECO:0007669"/>
    <property type="project" value="UniProtKB-EC"/>
</dbReference>
<dbReference type="CDD" id="cd01992">
    <property type="entry name" value="TilS_N"/>
    <property type="match status" value="1"/>
</dbReference>
<evidence type="ECO:0000313" key="11">
    <source>
        <dbReference type="Proteomes" id="UP000229681"/>
    </source>
</evidence>
<dbReference type="GO" id="GO:0006400">
    <property type="term" value="P:tRNA modification"/>
    <property type="evidence" value="ECO:0007669"/>
    <property type="project" value="UniProtKB-UniRule"/>
</dbReference>
<dbReference type="Proteomes" id="UP000228947">
    <property type="component" value="Unassembled WGS sequence"/>
</dbReference>
<evidence type="ECO:0000256" key="5">
    <source>
        <dbReference type="ARBA" id="ARBA00048539"/>
    </source>
</evidence>
<dbReference type="EC" id="6.3.4.19" evidence="6"/>
<keyword evidence="6" id="KW-0963">Cytoplasm</keyword>
<dbReference type="InterPro" id="IPR012094">
    <property type="entry name" value="tRNA_Ile_lys_synt"/>
</dbReference>
<evidence type="ECO:0000256" key="1">
    <source>
        <dbReference type="ARBA" id="ARBA00022598"/>
    </source>
</evidence>
<keyword evidence="4 6" id="KW-0067">ATP-binding</keyword>
<evidence type="ECO:0000256" key="3">
    <source>
        <dbReference type="ARBA" id="ARBA00022741"/>
    </source>
</evidence>
<evidence type="ECO:0000313" key="9">
    <source>
        <dbReference type="EMBL" id="PJF43290.1"/>
    </source>
</evidence>
<keyword evidence="1 6" id="KW-0436">Ligase</keyword>
<accession>A0A2M8Q0G4</accession>
<keyword evidence="3 6" id="KW-0547">Nucleotide-binding</keyword>
<dbReference type="PANTHER" id="PTHR43033:SF1">
    <property type="entry name" value="TRNA(ILE)-LYSIDINE SYNTHASE-RELATED"/>
    <property type="match status" value="1"/>
</dbReference>
<dbReference type="NCBIfam" id="TIGR02432">
    <property type="entry name" value="lysidine_TilS_N"/>
    <property type="match status" value="1"/>
</dbReference>
<dbReference type="Proteomes" id="UP000229681">
    <property type="component" value="Unassembled WGS sequence"/>
</dbReference>
<dbReference type="SUPFAM" id="SSF52402">
    <property type="entry name" value="Adenine nucleotide alpha hydrolases-like"/>
    <property type="match status" value="1"/>
</dbReference>
<evidence type="ECO:0000256" key="6">
    <source>
        <dbReference type="HAMAP-Rule" id="MF_01161"/>
    </source>
</evidence>
<comment type="function">
    <text evidence="6">Ligates lysine onto the cytidine present at position 34 of the AUA codon-specific tRNA(Ile) that contains the anticodon CAU, in an ATP-dependent manner. Cytidine is converted to lysidine, thus changing the amino acid specificity of the tRNA from methionine to isoleucine.</text>
</comment>
<evidence type="ECO:0000256" key="4">
    <source>
        <dbReference type="ARBA" id="ARBA00022840"/>
    </source>
</evidence>
<comment type="domain">
    <text evidence="6">The N-terminal region contains the highly conserved SGGXDS motif, predicted to be a P-loop motif involved in ATP binding.</text>
</comment>
<keyword evidence="2 6" id="KW-0819">tRNA processing</keyword>
<protein>
    <recommendedName>
        <fullName evidence="6">tRNA(Ile)-lysidine synthase</fullName>
        <ecNumber evidence="6">6.3.4.19</ecNumber>
    </recommendedName>
    <alternativeName>
        <fullName evidence="6">tRNA(Ile)-2-lysyl-cytidine synthase</fullName>
    </alternativeName>
    <alternativeName>
        <fullName evidence="6">tRNA(Ile)-lysidine synthetase</fullName>
    </alternativeName>
</protein>
<sequence>MLDLQKRVLDFCRAERLFVPAERVVVAVSGGADSLALLDILVALQGELDIALHVATLDHGLRGAQGAADAAYVAEIAARWQLPCTVGSVDVPSLAATWRLGTEAAARRARYAFLRDCAAQISATCIATAHQRDDQAETVLLHLIRGSGLAGLRGILPCTQRDGLRLVRPLLAIAHDELVAYLSARGIAPREDSTNYDLRYARNKVRHAIMPLLREINPSVAASLARTAETLRDDYAALMASLPSYAPPSIRREDFLRLLPAQQRLWLRAAVQHLAPDHELSFERVEAARRFVARLRTAGGVQLGNGLWLRANQARLRVQRG</sequence>
<comment type="similarity">
    <text evidence="6">Belongs to the tRNA(Ile)-lysidine synthase family.</text>
</comment>
<dbReference type="EMBL" id="PGTM01000020">
    <property type="protein sequence ID" value="PJF36984.1"/>
    <property type="molecule type" value="Genomic_DNA"/>
</dbReference>
<gene>
    <name evidence="6 9" type="primary">tilS</name>
    <name evidence="8" type="ORF">CUN49_02600</name>
    <name evidence="9" type="ORF">CUN50_00910</name>
</gene>
<dbReference type="EMBL" id="PGTL01000002">
    <property type="protein sequence ID" value="PJF43290.1"/>
    <property type="molecule type" value="Genomic_DNA"/>
</dbReference>
<dbReference type="PANTHER" id="PTHR43033">
    <property type="entry name" value="TRNA(ILE)-LYSIDINE SYNTHASE-RELATED"/>
    <property type="match status" value="1"/>
</dbReference>
<feature type="binding site" evidence="6">
    <location>
        <begin position="29"/>
        <end position="34"/>
    </location>
    <ligand>
        <name>ATP</name>
        <dbReference type="ChEBI" id="CHEBI:30616"/>
    </ligand>
</feature>
<dbReference type="GO" id="GO:0005524">
    <property type="term" value="F:ATP binding"/>
    <property type="evidence" value="ECO:0007669"/>
    <property type="project" value="UniProtKB-UniRule"/>
</dbReference>
<evidence type="ECO:0000313" key="8">
    <source>
        <dbReference type="EMBL" id="PJF36984.1"/>
    </source>
</evidence>
<organism evidence="9 10">
    <name type="scientific">Candidatus Thermofonsia Clade 1 bacterium</name>
    <dbReference type="NCBI Taxonomy" id="2364210"/>
    <lineage>
        <taxon>Bacteria</taxon>
        <taxon>Bacillati</taxon>
        <taxon>Chloroflexota</taxon>
        <taxon>Candidatus Thermofontia</taxon>
        <taxon>Candidatus Thermofonsia Clade 1</taxon>
    </lineage>
</organism>
<dbReference type="Gene3D" id="3.40.50.620">
    <property type="entry name" value="HUPs"/>
    <property type="match status" value="1"/>
</dbReference>
<comment type="subcellular location">
    <subcellularLocation>
        <location evidence="6">Cytoplasm</location>
    </subcellularLocation>
</comment>
<name>A0A2M8Q0G4_9CHLR</name>
<reference evidence="10 11" key="1">
    <citation type="submission" date="2017-11" db="EMBL/GenBank/DDBJ databases">
        <title>Evolution of Phototrophy in the Chloroflexi Phylum Driven by Horizontal Gene Transfer.</title>
        <authorList>
            <person name="Ward L.M."/>
            <person name="Hemp J."/>
            <person name="Shih P.M."/>
            <person name="Mcglynn S.E."/>
            <person name="Fischer W."/>
        </authorList>
    </citation>
    <scope>NUCLEOTIDE SEQUENCE [LARGE SCALE GENOMIC DNA]</scope>
    <source>
        <strain evidence="9">CP1_1M</strain>
        <strain evidence="8">JP3_13</strain>
    </source>
</reference>
<dbReference type="AlphaFoldDB" id="A0A2M8Q0G4"/>
<comment type="caution">
    <text evidence="9">The sequence shown here is derived from an EMBL/GenBank/DDBJ whole genome shotgun (WGS) entry which is preliminary data.</text>
</comment>
<proteinExistence type="inferred from homology"/>
<accession>A0A2M8PHH2</accession>
<evidence type="ECO:0000259" key="7">
    <source>
        <dbReference type="Pfam" id="PF01171"/>
    </source>
</evidence>